<reference evidence="7" key="1">
    <citation type="journal article" date="2019" name="Int. J. Syst. Evol. Microbiol.">
        <title>The Global Catalogue of Microorganisms (GCM) 10K type strain sequencing project: providing services to taxonomists for standard genome sequencing and annotation.</title>
        <authorList>
            <consortium name="The Broad Institute Genomics Platform"/>
            <consortium name="The Broad Institute Genome Sequencing Center for Infectious Disease"/>
            <person name="Wu L."/>
            <person name="Ma J."/>
        </authorList>
    </citation>
    <scope>NUCLEOTIDE SEQUENCE [LARGE SCALE GENOMIC DNA]</scope>
    <source>
        <strain evidence="7">KCTC 52231</strain>
    </source>
</reference>
<feature type="chain" id="PRO_5047420462" evidence="4">
    <location>
        <begin position="19"/>
        <end position="516"/>
    </location>
</feature>
<accession>A0ABV7I6X1</accession>
<organism evidence="6 7">
    <name type="scientific">Ciceribacter thiooxidans</name>
    <dbReference type="NCBI Taxonomy" id="1969821"/>
    <lineage>
        <taxon>Bacteria</taxon>
        <taxon>Pseudomonadati</taxon>
        <taxon>Pseudomonadota</taxon>
        <taxon>Alphaproteobacteria</taxon>
        <taxon>Hyphomicrobiales</taxon>
        <taxon>Rhizobiaceae</taxon>
        <taxon>Ciceribacter</taxon>
    </lineage>
</organism>
<dbReference type="Gene3D" id="3.10.105.10">
    <property type="entry name" value="Dipeptide-binding Protein, Domain 3"/>
    <property type="match status" value="1"/>
</dbReference>
<feature type="domain" description="Solute-binding protein family 5" evidence="5">
    <location>
        <begin position="70"/>
        <end position="427"/>
    </location>
</feature>
<dbReference type="CDD" id="cd08517">
    <property type="entry name" value="PBP2_NikA_DppA_OppA_like_13"/>
    <property type="match status" value="1"/>
</dbReference>
<keyword evidence="3 4" id="KW-0732">Signal</keyword>
<comment type="caution">
    <text evidence="6">The sequence shown here is derived from an EMBL/GenBank/DDBJ whole genome shotgun (WGS) entry which is preliminary data.</text>
</comment>
<evidence type="ECO:0000259" key="5">
    <source>
        <dbReference type="Pfam" id="PF00496"/>
    </source>
</evidence>
<keyword evidence="7" id="KW-1185">Reference proteome</keyword>
<dbReference type="Pfam" id="PF00496">
    <property type="entry name" value="SBP_bac_5"/>
    <property type="match status" value="1"/>
</dbReference>
<evidence type="ECO:0000313" key="6">
    <source>
        <dbReference type="EMBL" id="MFC3166360.1"/>
    </source>
</evidence>
<dbReference type="InterPro" id="IPR030678">
    <property type="entry name" value="Peptide/Ni-bd"/>
</dbReference>
<dbReference type="PIRSF" id="PIRSF002741">
    <property type="entry name" value="MppA"/>
    <property type="match status" value="1"/>
</dbReference>
<evidence type="ECO:0000256" key="1">
    <source>
        <dbReference type="ARBA" id="ARBA00004418"/>
    </source>
</evidence>
<evidence type="ECO:0000256" key="2">
    <source>
        <dbReference type="ARBA" id="ARBA00005695"/>
    </source>
</evidence>
<evidence type="ECO:0000313" key="7">
    <source>
        <dbReference type="Proteomes" id="UP001595647"/>
    </source>
</evidence>
<dbReference type="RefSeq" id="WP_182307782.1">
    <property type="nucleotide sequence ID" value="NZ_CP059897.1"/>
</dbReference>
<feature type="signal peptide" evidence="4">
    <location>
        <begin position="1"/>
        <end position="18"/>
    </location>
</feature>
<gene>
    <name evidence="6" type="ORF">ACFOHV_24060</name>
</gene>
<dbReference type="InterPro" id="IPR039424">
    <property type="entry name" value="SBP_5"/>
</dbReference>
<name>A0ABV7I6X1_9HYPH</name>
<dbReference type="Gene3D" id="3.40.190.10">
    <property type="entry name" value="Periplasmic binding protein-like II"/>
    <property type="match status" value="1"/>
</dbReference>
<dbReference type="PANTHER" id="PTHR30290:SF38">
    <property type="entry name" value="D,D-DIPEPTIDE-BINDING PERIPLASMIC PROTEIN DDPA-RELATED"/>
    <property type="match status" value="1"/>
</dbReference>
<dbReference type="InterPro" id="IPR000914">
    <property type="entry name" value="SBP_5_dom"/>
</dbReference>
<comment type="similarity">
    <text evidence="2">Belongs to the bacterial solute-binding protein 5 family.</text>
</comment>
<sequence length="516" mass="56879">MKLGSLVAITVAVVLAFAAPLAAQERGGALKVALFPEPPTAVAGLSGLGSASIVSSKIYEALVKFDFELKPQPWLASSWEKSDDGLIWTFNLVENAKWHDGKPFTAADVVASYQVFSVENDRLKLVADKVKKVEATSKHQVRFTLEESIPSFIYMLNYGNLPIIPAHLYAGGNFRENPANSTPIGTGAFYIKEWKKGSFIHLARFNDYRDGTKPYLDDLYFVIIPDAQGCAVAFEEGSVDVVSASNLEGFDVSRLASLDGVKSTTKGWEMLAPHAFLWINTQKVPLDDVKLRQALNYALDKNFVRDVVFSGLATPPRGAFDSRTLFFDPSVNAYEFDVEKAKALVAASSYKGEVLRLSTAPVGSAWARLAEYEVQAWKEIGLNVELDTNDVGGYLKKLGERTYDLGNIYLYQYGDPAVGVTRNFYSRNDVIGSPWNNVGRYSNPRLDELLAKADAVGDAANRSALYAQAQKIIADDAVQVWTAELQFPTLYRARVRDLITTALGLSDSFENVWIEK</sequence>
<proteinExistence type="inferred from homology"/>
<evidence type="ECO:0000256" key="3">
    <source>
        <dbReference type="ARBA" id="ARBA00022729"/>
    </source>
</evidence>
<protein>
    <submittedName>
        <fullName evidence="6">ABC transporter substrate-binding protein</fullName>
    </submittedName>
</protein>
<dbReference type="SUPFAM" id="SSF53850">
    <property type="entry name" value="Periplasmic binding protein-like II"/>
    <property type="match status" value="1"/>
</dbReference>
<dbReference type="PANTHER" id="PTHR30290">
    <property type="entry name" value="PERIPLASMIC BINDING COMPONENT OF ABC TRANSPORTER"/>
    <property type="match status" value="1"/>
</dbReference>
<dbReference type="EMBL" id="JBHRTG010000019">
    <property type="protein sequence ID" value="MFC3166360.1"/>
    <property type="molecule type" value="Genomic_DNA"/>
</dbReference>
<dbReference type="Proteomes" id="UP001595647">
    <property type="component" value="Unassembled WGS sequence"/>
</dbReference>
<comment type="subcellular location">
    <subcellularLocation>
        <location evidence="1">Periplasm</location>
    </subcellularLocation>
</comment>
<evidence type="ECO:0000256" key="4">
    <source>
        <dbReference type="SAM" id="SignalP"/>
    </source>
</evidence>